<comment type="similarity">
    <text evidence="2">Belongs to the CAF1 family.</text>
</comment>
<dbReference type="InterPro" id="IPR006941">
    <property type="entry name" value="RNase_CAF1"/>
</dbReference>
<evidence type="ECO:0000313" key="4">
    <source>
        <dbReference type="Proteomes" id="UP000824469"/>
    </source>
</evidence>
<dbReference type="OMA" id="DHFPYIV"/>
<comment type="caution">
    <text evidence="3">The sequence shown here is derived from an EMBL/GenBank/DDBJ whole genome shotgun (WGS) entry which is preliminary data.</text>
</comment>
<evidence type="ECO:0000256" key="2">
    <source>
        <dbReference type="ARBA" id="ARBA00008372"/>
    </source>
</evidence>
<dbReference type="EMBL" id="JAHRHJ020000004">
    <property type="protein sequence ID" value="KAH9318472.1"/>
    <property type="molecule type" value="Genomic_DNA"/>
</dbReference>
<name>A0AA38LEV0_TAXCH</name>
<dbReference type="SUPFAM" id="SSF53098">
    <property type="entry name" value="Ribonuclease H-like"/>
    <property type="match status" value="1"/>
</dbReference>
<dbReference type="InterPro" id="IPR012337">
    <property type="entry name" value="RNaseH-like_sf"/>
</dbReference>
<dbReference type="Proteomes" id="UP000824469">
    <property type="component" value="Unassembled WGS sequence"/>
</dbReference>
<dbReference type="InterPro" id="IPR036397">
    <property type="entry name" value="RNaseH_sf"/>
</dbReference>
<dbReference type="Gene3D" id="3.30.420.10">
    <property type="entry name" value="Ribonuclease H-like superfamily/Ribonuclease H"/>
    <property type="match status" value="2"/>
</dbReference>
<keyword evidence="4" id="KW-1185">Reference proteome</keyword>
<dbReference type="Pfam" id="PF04857">
    <property type="entry name" value="CAF1"/>
    <property type="match status" value="1"/>
</dbReference>
<comment type="cofactor">
    <cofactor evidence="1">
        <name>a divalent metal cation</name>
        <dbReference type="ChEBI" id="CHEBI:60240"/>
    </cofactor>
</comment>
<dbReference type="GO" id="GO:0003723">
    <property type="term" value="F:RNA binding"/>
    <property type="evidence" value="ECO:0007669"/>
    <property type="project" value="TreeGrafter"/>
</dbReference>
<reference evidence="3 4" key="1">
    <citation type="journal article" date="2021" name="Nat. Plants">
        <title>The Taxus genome provides insights into paclitaxel biosynthesis.</title>
        <authorList>
            <person name="Xiong X."/>
            <person name="Gou J."/>
            <person name="Liao Q."/>
            <person name="Li Y."/>
            <person name="Zhou Q."/>
            <person name="Bi G."/>
            <person name="Li C."/>
            <person name="Du R."/>
            <person name="Wang X."/>
            <person name="Sun T."/>
            <person name="Guo L."/>
            <person name="Liang H."/>
            <person name="Lu P."/>
            <person name="Wu Y."/>
            <person name="Zhang Z."/>
            <person name="Ro D.K."/>
            <person name="Shang Y."/>
            <person name="Huang S."/>
            <person name="Yan J."/>
        </authorList>
    </citation>
    <scope>NUCLEOTIDE SEQUENCE [LARGE SCALE GENOMIC DNA]</scope>
    <source>
        <strain evidence="3">Ta-2019</strain>
    </source>
</reference>
<protein>
    <submittedName>
        <fullName evidence="3">Uncharacterized protein</fullName>
    </submittedName>
</protein>
<dbReference type="AlphaFoldDB" id="A0AA38LEV0"/>
<organism evidence="3 4">
    <name type="scientific">Taxus chinensis</name>
    <name type="common">Chinese yew</name>
    <name type="synonym">Taxus wallichiana var. chinensis</name>
    <dbReference type="NCBI Taxonomy" id="29808"/>
    <lineage>
        <taxon>Eukaryota</taxon>
        <taxon>Viridiplantae</taxon>
        <taxon>Streptophyta</taxon>
        <taxon>Embryophyta</taxon>
        <taxon>Tracheophyta</taxon>
        <taxon>Spermatophyta</taxon>
        <taxon>Pinopsida</taxon>
        <taxon>Pinidae</taxon>
        <taxon>Conifers II</taxon>
        <taxon>Cupressales</taxon>
        <taxon>Taxaceae</taxon>
        <taxon>Taxus</taxon>
    </lineage>
</organism>
<dbReference type="PANTHER" id="PTHR15092">
    <property type="entry name" value="POLY A -SPECIFIC RIBONUCLEASE/TARGET OF EGR1, MEMBER 1"/>
    <property type="match status" value="1"/>
</dbReference>
<proteinExistence type="inferred from homology"/>
<evidence type="ECO:0000256" key="1">
    <source>
        <dbReference type="ARBA" id="ARBA00001968"/>
    </source>
</evidence>
<sequence>MRMCSRSLPRVSFQTVANAKAKLASSLLFQNQYQFSRLFSSSGPAMANVTRTNFKPAVEGLGGLIRDADFIAIDLEMSGLTSAPWRDSFEFDTLGVRYSKLKDSANNFAVLQFGVCPFRWDSANARFLAYPHNFYIFPRNEFPANIPSFDFRCQTTSIEFLAKHNFDFNVCIYEGISYLSKQQEAEVRCKLGLKDVDENKSVYSERSMNHVKETPLTSIADVLFFERMKIKFGQWRDDILRDRNSKQHATVDGSADCNMQGCESEVSFYKRRPSLMLEGLNSHQSILVQQVLRRHFKDTIYIETIDRSAAIKKQVVFMHSEEDRELLMKELDEDRRMTLESEVEQAIGFRYVIDLIASAGKLIVGHNCLLDFAHIHSKFIAQMPETMVEFATSLHKHFPHIIDTKYLLKTEPTLQNVMKNKSTSLSFAFTHLCGQIACTSEALNKSINSIVKVVIPSELQRYTDAHSSAKHEAGYDAYMTGCIFAQACNHLDIDFNNFHPGPDLARVDKFQKYVNLLYVGWIRSIVLDLATGGEAVESRTMLQRHKVSNLVPAKLVLIWGFQTGYSDNDLRGLVKGVMGTASHITGVHFLDPSSAFINFCNEQVAAEFLCSMENKMAESCNAVATRSPLTSLLETASINAISYDMYEQICKSSLSKLVFAEQAEALGIRWKISASLAANKKITKKLKHETKGLRNNQSVPKMEESLQVCPVIDGTETLNSETRRERSFSYLSEDKLLDIVCAPNHAFAKRSRTES</sequence>
<accession>A0AA38LEV0</accession>
<dbReference type="PANTHER" id="PTHR15092:SF22">
    <property type="entry name" value="POLY(A)-SPECIFIC RIBONUCLEASE PNLDC1"/>
    <property type="match status" value="1"/>
</dbReference>
<dbReference type="InterPro" id="IPR051181">
    <property type="entry name" value="CAF1_poly(A)_ribonucleases"/>
</dbReference>
<gene>
    <name evidence="3" type="ORF">KI387_020241</name>
</gene>
<dbReference type="GO" id="GO:0000175">
    <property type="term" value="F:3'-5'-RNA exonuclease activity"/>
    <property type="evidence" value="ECO:0007669"/>
    <property type="project" value="TreeGrafter"/>
</dbReference>
<evidence type="ECO:0000313" key="3">
    <source>
        <dbReference type="EMBL" id="KAH9318472.1"/>
    </source>
</evidence>